<sequence>MIFNIFYQLLLIQLCIIRGSEISKRCVCGHVQNQKDCKNSGFCIWQSDQCILNPNQSYNSEVNNQNHCKSYAQEDCREQEQCGFYFGLCIDFVDCSNFDKGNCQESSYKCVSDGQKCVEMKDCSDYKTQHACANKNKHGKYCVWIGELEKKCRNVTTCEELPLYLANHTACKSGLDGCTIRENGSGCIEQMESCTQYINNFQCIESRQKQNSCFWNSKNNNCVEKACENLPFTYDYECKLYLGECTTNGVHCVMRKQCSDAQNKLGCVTDAQGKKCEYHQNQCKIKSCSTAPESLTNYRQCQDYDNLLDCVTSENKGCKIRPQSCDGYVYETDCNSLEYQDCIWYKEKCEQRQCYHAPVHYTHKDCSAYGNCIGKLNGGCQAAPQLCEEILEEQFCELNSNKERCIWLEGKCELLECKKLKMPNYKSHKICQQASQYCTFNLDYLGCADYLCENVLEIEYCTIDSTGTVCTANQGCIEKKCKTAPPSYDTNSKCEEWMPQCTVNIQMLSKQKILIGCTDKKSSCALAVQDQCYTTLSGLLCKWDGGSQQCFGQLCIDADPSLYQQNEDCNSFKVLYGPCIIGPSGVGCQQWPTNCIEMMSQQQCQLNLKDKTKCFWTGTNCKQQQCSDAPKMNYTNNVECNSWLNDCIFDHLLGGCKDRINPVDCSSSPNISMYNNHQECQAWNPKCTVVSSFTAEGCEIKKATCYEFIRQRNCKTTLNGQLCYWDDKEQKCMNEDQDINGVPDCQKRLYGDISHQDCEDFLPKCTINNIVKTCQDLALNCDYRYKQQCNITYDQQPCKWDILNQQCKDMVCADNTTAQTEAECLMFRRFNQCQLKIKSNGTYGPGCENRPSSCESITDPVICKLTLTTEDDKCYFYNSRCQVVPSSQCEVINESKSNDLCQLYNTSCVLQSSGQGCYSISSCQDQSNKTCNNAIIKNNYRCSFSNQCNQDNSCQYKYLSYSNCDGQKTQFGQLCYFQYSCSTCNNYCRTQTAQKSYTFLYSATLTDKRIKCQDYSSSYKYDTTCNCCLSMTSCSQQVGSQSLCNSSTNKDGVQCGYNSLTYSCEERKCEHLTSNQTISQEICFNWKYDCVYNVTGCKTFTGDCTTISIIQQCYSHSCYWQDGKCVNHVNCDINTTAVTNWECLLSNSTFCRLNYISGQGCAFSYCSQINDSAICSSAKIANGEKCKWAFSLWKMSYICTNIECSEFTNQFDCENSYGYISPVATKCYWCSLYSTKCSNSKYCSTSSMTSPKSHQDCNDYSFQQTINATWSQKCIVKQYQCADYQYKDACVNTIDNMDCIWYSNACINYCKAAVHYLSTWTHSSCRIWKDYCMSLNNLECQILDCSQLTNITDCTIFTTRCFWDGLVCQSIGNCSKYSKDIQCSSTSNSQGIPCFWDGTTCLEKTCSNKPTTSLNQAECNSWLINCQYNRDNNRCFEDCTYANISNNTHQLCESYYLNKSCTVQLDLIKCVDLPFSCSLAKKTQCYIDKFGNECFFLVSSNQCVNLTCSNLQASYTTHIKCNSRLRSCTVNSNLDGCQQLNVCSSYSIKEQCQIDLDNVECQWMMSQNKCTIKNCSTAQLPLYSAYSCHQYFGNQCTVNESLDGCKFGQPLCMNYTYNQCKSEGQTNLSGVNCFWNEEKSICQERICENGPPLAQSHSECIGFLPTCQKGGCRIKECYDYNYAIDSACASIFESKRCVTNGYQCVLRKACEDVGVIDGCTFDINLNLCIWINGQCYTKTCEIAPISLTQHLECNVYFPICTTKEGGGCTKKQDCQNYQIKEACYTDSESVECIWDDTLNQCFSNQCIDFCGDGIVSSKEEECDDGNYLPYDGCYKCQVQCPQGCNICNGPICEDCYLEGWVLINGICNSFCGDGYIVGNEFCDDGNQVEYDGCYQCSYSCHQKCLNCFQGLCLLCENGYQENQSQCHTVCGDGFHVKLVEQCDDGNNQNDDGCSDICQVESNWKCQQENNISLCNYSIQPKISLTKLSKTNLDNQEFQLSFSENVRLNINNISDEQFIQMIVVVIENAKDNEYDIEIKPMISITSILNDVSYKILVYFKRSIFNPVLKVTLRCENIVNVQDNTLLSKEAKLVLSSPNKMSNEHKSLLLKTALLSRIVMYIILVVSAIAFFAGNLEILWNLLDMLQQLSYLKFHNLHFPENLFIYFEIFTISSFAPIINGLQTDKYLEELFDFKIPIIPAKWKFEYYQINCYFLNNLQALVTIFVFGFAYFFSSYFFYKFLVLINYQYWPAIFNQRQSQHLFKIVRFIFFLQRLARKQYQYFIYSGLIRIFTSNFYEITFAAILQIANYNTDTTLNRTISLIALITLHVNLFLIAFFFSYLAKKDKVPKILSVLVEGINNNCQQGSKQYFTILLIKKTLFIINLVVFQELLAAQSIITACLSGAFSCYIYIYKPFENNFENTKIFITEILIMLNLILFSAYDIIKFNQSNYSAELLGWINVGGFTLILILTLAIDVYQQLYKYIEKCREKFRINKNQV</sequence>
<dbReference type="PANTHER" id="PTHR38934:SF6">
    <property type="entry name" value="CHROMOSOME UNDETERMINED SCAFFOLD_176, WHOLE GENOME SHOTGUN SEQUENCE"/>
    <property type="match status" value="1"/>
</dbReference>
<feature type="transmembrane region" description="Helical" evidence="4">
    <location>
        <begin position="2116"/>
        <end position="2141"/>
    </location>
</feature>
<feature type="chain" id="PRO_5035877739" evidence="5">
    <location>
        <begin position="20"/>
        <end position="2497"/>
    </location>
</feature>
<dbReference type="EMBL" id="CAJJDP010000078">
    <property type="protein sequence ID" value="CAD8182421.1"/>
    <property type="molecule type" value="Genomic_DNA"/>
</dbReference>
<evidence type="ECO:0000256" key="3">
    <source>
        <dbReference type="ARBA" id="ARBA00023157"/>
    </source>
</evidence>
<reference evidence="6" key="1">
    <citation type="submission" date="2021-01" db="EMBL/GenBank/DDBJ databases">
        <authorList>
            <consortium name="Genoscope - CEA"/>
            <person name="William W."/>
        </authorList>
    </citation>
    <scope>NUCLEOTIDE SEQUENCE</scope>
</reference>
<dbReference type="OrthoDB" id="28293at2759"/>
<keyword evidence="4" id="KW-0812">Transmembrane</keyword>
<evidence type="ECO:0000256" key="4">
    <source>
        <dbReference type="SAM" id="Phobius"/>
    </source>
</evidence>
<evidence type="ECO:0000313" key="6">
    <source>
        <dbReference type="EMBL" id="CAD8182421.1"/>
    </source>
</evidence>
<protein>
    <submittedName>
        <fullName evidence="6">Uncharacterized protein</fullName>
    </submittedName>
</protein>
<keyword evidence="7" id="KW-1185">Reference proteome</keyword>
<feature type="transmembrane region" description="Helical" evidence="4">
    <location>
        <begin position="2392"/>
        <end position="2411"/>
    </location>
</feature>
<evidence type="ECO:0000313" key="7">
    <source>
        <dbReference type="Proteomes" id="UP000683925"/>
    </source>
</evidence>
<evidence type="ECO:0000256" key="2">
    <source>
        <dbReference type="ARBA" id="ARBA00022737"/>
    </source>
</evidence>
<dbReference type="Proteomes" id="UP000683925">
    <property type="component" value="Unassembled WGS sequence"/>
</dbReference>
<keyword evidence="3" id="KW-1015">Disulfide bond</keyword>
<evidence type="ECO:0000256" key="5">
    <source>
        <dbReference type="SAM" id="SignalP"/>
    </source>
</evidence>
<keyword evidence="2" id="KW-0677">Repeat</keyword>
<feature type="transmembrane region" description="Helical" evidence="4">
    <location>
        <begin position="2161"/>
        <end position="2180"/>
    </location>
</feature>
<feature type="transmembrane region" description="Helical" evidence="4">
    <location>
        <begin position="2423"/>
        <end position="2443"/>
    </location>
</feature>
<evidence type="ECO:0000256" key="1">
    <source>
        <dbReference type="ARBA" id="ARBA00022729"/>
    </source>
</evidence>
<feature type="transmembrane region" description="Helical" evidence="4">
    <location>
        <begin position="2318"/>
        <end position="2341"/>
    </location>
</feature>
<keyword evidence="1 5" id="KW-0732">Signal</keyword>
<dbReference type="InterPro" id="IPR011936">
    <property type="entry name" value="Myxo_disulph_rpt"/>
</dbReference>
<accession>A0A8S1W023</accession>
<keyword evidence="4" id="KW-0472">Membrane</keyword>
<feature type="signal peptide" evidence="5">
    <location>
        <begin position="1"/>
        <end position="19"/>
    </location>
</feature>
<feature type="transmembrane region" description="Helical" evidence="4">
    <location>
        <begin position="2368"/>
        <end position="2386"/>
    </location>
</feature>
<dbReference type="SMART" id="SM00639">
    <property type="entry name" value="PSA"/>
    <property type="match status" value="19"/>
</dbReference>
<dbReference type="PANTHER" id="PTHR38934">
    <property type="entry name" value="HYPHALLY REGULATED CELL WALL PROTEIN 1"/>
    <property type="match status" value="1"/>
</dbReference>
<dbReference type="Pfam" id="PF01508">
    <property type="entry name" value="Paramecium_SA"/>
    <property type="match status" value="14"/>
</dbReference>
<feature type="transmembrane region" description="Helical" evidence="4">
    <location>
        <begin position="2280"/>
        <end position="2306"/>
    </location>
</feature>
<dbReference type="NCBIfam" id="TIGR02232">
    <property type="entry name" value="myxo_disulf_rpt"/>
    <property type="match status" value="3"/>
</dbReference>
<feature type="transmembrane region" description="Helical" evidence="4">
    <location>
        <begin position="2455"/>
        <end position="2476"/>
    </location>
</feature>
<keyword evidence="4" id="KW-1133">Transmembrane helix</keyword>
<organism evidence="6 7">
    <name type="scientific">Paramecium octaurelia</name>
    <dbReference type="NCBI Taxonomy" id="43137"/>
    <lineage>
        <taxon>Eukaryota</taxon>
        <taxon>Sar</taxon>
        <taxon>Alveolata</taxon>
        <taxon>Ciliophora</taxon>
        <taxon>Intramacronucleata</taxon>
        <taxon>Oligohymenophorea</taxon>
        <taxon>Peniculida</taxon>
        <taxon>Parameciidae</taxon>
        <taxon>Paramecium</taxon>
    </lineage>
</organism>
<dbReference type="InterPro" id="IPR002895">
    <property type="entry name" value="Paramecium_SA"/>
</dbReference>
<feature type="transmembrane region" description="Helical" evidence="4">
    <location>
        <begin position="2216"/>
        <end position="2237"/>
    </location>
</feature>
<comment type="caution">
    <text evidence="6">The sequence shown here is derived from an EMBL/GenBank/DDBJ whole genome shotgun (WGS) entry which is preliminary data.</text>
</comment>
<proteinExistence type="predicted"/>
<name>A0A8S1W023_PAROT</name>
<gene>
    <name evidence="6" type="ORF">POCTA_138.1.T0790005</name>
</gene>